<gene>
    <name evidence="2" type="ORF">A0J61_10012</name>
</gene>
<reference evidence="2 3" key="1">
    <citation type="submission" date="2016-03" db="EMBL/GenBank/DDBJ databases">
        <title>Choanephora cucurbitarum.</title>
        <authorList>
            <person name="Min B."/>
            <person name="Park H."/>
            <person name="Park J.-H."/>
            <person name="Shin H.-D."/>
            <person name="Choi I.-G."/>
        </authorList>
    </citation>
    <scope>NUCLEOTIDE SEQUENCE [LARGE SCALE GENOMIC DNA]</scope>
    <source>
        <strain evidence="2 3">KUS-F28377</strain>
    </source>
</reference>
<dbReference type="InParanoid" id="A0A1C7MYT9"/>
<accession>A0A1C7MYT9</accession>
<sequence length="286" mass="33525">MTNFLIYLLSLIGFVPITEQEPVSHQNHRQSKRFRKTEACQHLLSSDFIVSTDEEEQEEYDEKRSLLIDVDDIQDWLSRLSRMTLCQILTSTINEHPHVGDEICHRHYKKTIETQWQEDKHLLVLIQQKARNIAHQLDNLRPSDQFGKAHKVNSQLQALIRSLPVHGYDSFVTLFGLIVLAQEGLSAPSEVRQHLFYDAKLGRILILELASLLKNFKPSTKHSSSSGFSTDQYYWSHVLNQEQSWLSCLEDICSKLSRYDATWEYRNEYQDVLIIAERYYKSSYLY</sequence>
<dbReference type="Proteomes" id="UP000093000">
    <property type="component" value="Unassembled WGS sequence"/>
</dbReference>
<organism evidence="2 3">
    <name type="scientific">Choanephora cucurbitarum</name>
    <dbReference type="NCBI Taxonomy" id="101091"/>
    <lineage>
        <taxon>Eukaryota</taxon>
        <taxon>Fungi</taxon>
        <taxon>Fungi incertae sedis</taxon>
        <taxon>Mucoromycota</taxon>
        <taxon>Mucoromycotina</taxon>
        <taxon>Mucoromycetes</taxon>
        <taxon>Mucorales</taxon>
        <taxon>Mucorineae</taxon>
        <taxon>Choanephoraceae</taxon>
        <taxon>Choanephoroideae</taxon>
        <taxon>Choanephora</taxon>
    </lineage>
</organism>
<comment type="caution">
    <text evidence="2">The sequence shown here is derived from an EMBL/GenBank/DDBJ whole genome shotgun (WGS) entry which is preliminary data.</text>
</comment>
<dbReference type="OrthoDB" id="2275837at2759"/>
<keyword evidence="3" id="KW-1185">Reference proteome</keyword>
<evidence type="ECO:0000313" key="3">
    <source>
        <dbReference type="Proteomes" id="UP000093000"/>
    </source>
</evidence>
<name>A0A1C7MYT9_9FUNG</name>
<protein>
    <submittedName>
        <fullName evidence="2">Uncharacterized protein</fullName>
    </submittedName>
</protein>
<evidence type="ECO:0000256" key="1">
    <source>
        <dbReference type="SAM" id="SignalP"/>
    </source>
</evidence>
<evidence type="ECO:0000313" key="2">
    <source>
        <dbReference type="EMBL" id="OBZ81942.1"/>
    </source>
</evidence>
<feature type="chain" id="PRO_5008889372" evidence="1">
    <location>
        <begin position="21"/>
        <end position="286"/>
    </location>
</feature>
<dbReference type="EMBL" id="LUGH01001001">
    <property type="protein sequence ID" value="OBZ81942.1"/>
    <property type="molecule type" value="Genomic_DNA"/>
</dbReference>
<keyword evidence="1" id="KW-0732">Signal</keyword>
<dbReference type="AlphaFoldDB" id="A0A1C7MYT9"/>
<feature type="signal peptide" evidence="1">
    <location>
        <begin position="1"/>
        <end position="20"/>
    </location>
</feature>
<proteinExistence type="predicted"/>